<reference evidence="5" key="1">
    <citation type="journal article" date="2019" name="Int. J. Syst. Evol. Microbiol.">
        <title>The Global Catalogue of Microorganisms (GCM) 10K type strain sequencing project: providing services to taxonomists for standard genome sequencing and annotation.</title>
        <authorList>
            <consortium name="The Broad Institute Genomics Platform"/>
            <consortium name="The Broad Institute Genome Sequencing Center for Infectious Disease"/>
            <person name="Wu L."/>
            <person name="Ma J."/>
        </authorList>
    </citation>
    <scope>NUCLEOTIDE SEQUENCE [LARGE SCALE GENOMIC DNA]</scope>
    <source>
        <strain evidence="5">CCUG 62974</strain>
    </source>
</reference>
<dbReference type="Proteomes" id="UP001597024">
    <property type="component" value="Unassembled WGS sequence"/>
</dbReference>
<keyword evidence="5" id="KW-1185">Reference proteome</keyword>
<dbReference type="Gene3D" id="2.130.10.130">
    <property type="entry name" value="Integrin alpha, N-terminal"/>
    <property type="match status" value="1"/>
</dbReference>
<dbReference type="InterPro" id="IPR013519">
    <property type="entry name" value="Int_alpha_beta-p"/>
</dbReference>
<protein>
    <submittedName>
        <fullName evidence="4">FG-GAP repeat protein</fullName>
    </submittedName>
</protein>
<organism evidence="4 5">
    <name type="scientific">Streptosporangium algeriense</name>
    <dbReference type="NCBI Taxonomy" id="1682748"/>
    <lineage>
        <taxon>Bacteria</taxon>
        <taxon>Bacillati</taxon>
        <taxon>Actinomycetota</taxon>
        <taxon>Actinomycetes</taxon>
        <taxon>Streptosporangiales</taxon>
        <taxon>Streptosporangiaceae</taxon>
        <taxon>Streptosporangium</taxon>
    </lineage>
</organism>
<evidence type="ECO:0000256" key="1">
    <source>
        <dbReference type="ARBA" id="ARBA00022729"/>
    </source>
</evidence>
<dbReference type="SMART" id="SM00191">
    <property type="entry name" value="Int_alpha"/>
    <property type="match status" value="1"/>
</dbReference>
<dbReference type="InterPro" id="IPR028994">
    <property type="entry name" value="Integrin_alpha_N"/>
</dbReference>
<dbReference type="EMBL" id="JBHTHX010000990">
    <property type="protein sequence ID" value="MFD0887597.1"/>
    <property type="molecule type" value="Genomic_DNA"/>
</dbReference>
<proteinExistence type="predicted"/>
<dbReference type="PROSITE" id="PS51470">
    <property type="entry name" value="FG_GAP"/>
    <property type="match status" value="1"/>
</dbReference>
<dbReference type="InterPro" id="IPR013517">
    <property type="entry name" value="FG-GAP"/>
</dbReference>
<sequence>MVGVTPAPVWAATPCAVADPYSHREVTPADVGGGAATAGARFGSVVVSGDFDKDGFADVAVGAPNDSVGGAAAGSVSVFKGSAARCYIPGVYRNAPRSGMRTSVSR</sequence>
<accession>A0ABW3DWW4</accession>
<dbReference type="Pfam" id="PF01839">
    <property type="entry name" value="FG-GAP"/>
    <property type="match status" value="1"/>
</dbReference>
<evidence type="ECO:0000313" key="4">
    <source>
        <dbReference type="EMBL" id="MFD0887597.1"/>
    </source>
</evidence>
<keyword evidence="2" id="KW-0677">Repeat</keyword>
<dbReference type="SUPFAM" id="SSF69318">
    <property type="entry name" value="Integrin alpha N-terminal domain"/>
    <property type="match status" value="1"/>
</dbReference>
<evidence type="ECO:0000256" key="3">
    <source>
        <dbReference type="ARBA" id="ARBA00023180"/>
    </source>
</evidence>
<keyword evidence="1" id="KW-0732">Signal</keyword>
<name>A0ABW3DWW4_9ACTN</name>
<evidence type="ECO:0000313" key="5">
    <source>
        <dbReference type="Proteomes" id="UP001597024"/>
    </source>
</evidence>
<feature type="non-terminal residue" evidence="4">
    <location>
        <position position="106"/>
    </location>
</feature>
<comment type="caution">
    <text evidence="4">The sequence shown here is derived from an EMBL/GenBank/DDBJ whole genome shotgun (WGS) entry which is preliminary data.</text>
</comment>
<evidence type="ECO:0000256" key="2">
    <source>
        <dbReference type="ARBA" id="ARBA00022737"/>
    </source>
</evidence>
<keyword evidence="3" id="KW-0325">Glycoprotein</keyword>
<gene>
    <name evidence="4" type="ORF">ACFQ08_23910</name>
</gene>